<dbReference type="Gene3D" id="3.40.50.150">
    <property type="entry name" value="Vaccinia Virus protein VP39"/>
    <property type="match status" value="1"/>
</dbReference>
<name>A0A1H6HEI6_MAGFU</name>
<evidence type="ECO:0000313" key="2">
    <source>
        <dbReference type="Proteomes" id="UP000182983"/>
    </source>
</evidence>
<reference evidence="2" key="1">
    <citation type="submission" date="2016-10" db="EMBL/GenBank/DDBJ databases">
        <authorList>
            <person name="Varghese N."/>
            <person name="Submissions S."/>
        </authorList>
    </citation>
    <scope>NUCLEOTIDE SEQUENCE [LARGE SCALE GENOMIC DNA]</scope>
    <source>
        <strain evidence="2">DSM 13234</strain>
    </source>
</reference>
<dbReference type="EMBL" id="FNWO01000004">
    <property type="protein sequence ID" value="SEH32645.1"/>
    <property type="molecule type" value="Genomic_DNA"/>
</dbReference>
<dbReference type="GO" id="GO:0008168">
    <property type="term" value="F:methyltransferase activity"/>
    <property type="evidence" value="ECO:0007669"/>
    <property type="project" value="UniProtKB-KW"/>
</dbReference>
<accession>A0A1H6HEI6</accession>
<dbReference type="AlphaFoldDB" id="A0A1H6HEI6"/>
<protein>
    <submittedName>
        <fullName evidence="1">Methyltransferase domain-containing protein</fullName>
    </submittedName>
</protein>
<dbReference type="SUPFAM" id="SSF53335">
    <property type="entry name" value="S-adenosyl-L-methionine-dependent methyltransferases"/>
    <property type="match status" value="1"/>
</dbReference>
<dbReference type="InterPro" id="IPR029063">
    <property type="entry name" value="SAM-dependent_MTases_sf"/>
</dbReference>
<dbReference type="GO" id="GO:0032259">
    <property type="term" value="P:methylation"/>
    <property type="evidence" value="ECO:0007669"/>
    <property type="project" value="UniProtKB-KW"/>
</dbReference>
<dbReference type="Pfam" id="PF13489">
    <property type="entry name" value="Methyltransf_23"/>
    <property type="match status" value="1"/>
</dbReference>
<dbReference type="OrthoDB" id="9816564at2"/>
<proteinExistence type="predicted"/>
<keyword evidence="1" id="KW-0489">Methyltransferase</keyword>
<organism evidence="1 2">
    <name type="scientific">Magnetospirillum fulvum</name>
    <name type="common">Rhodospirillum fulvum</name>
    <dbReference type="NCBI Taxonomy" id="1082"/>
    <lineage>
        <taxon>Bacteria</taxon>
        <taxon>Pseudomonadati</taxon>
        <taxon>Pseudomonadota</taxon>
        <taxon>Alphaproteobacteria</taxon>
        <taxon>Rhodospirillales</taxon>
        <taxon>Rhodospirillaceae</taxon>
        <taxon>Magnetospirillum</taxon>
    </lineage>
</organism>
<keyword evidence="2" id="KW-1185">Reference proteome</keyword>
<dbReference type="Proteomes" id="UP000182983">
    <property type="component" value="Unassembled WGS sequence"/>
</dbReference>
<gene>
    <name evidence="1" type="ORF">SAMN04244559_01288</name>
</gene>
<sequence length="269" mass="30982">MESKITCRLCGGDSHLSFEENYMKIRRVGLYTCDVCGCLQTTFPDWLGDAYADTRPVRDVWMVRRSQQMCVLTISVMKLLGLFSGKLFDWGGGNGLLVRMLRDNGINAFRCDKYVQNYYAVGFDVETEEKADIVTAFEVFEHADNPSELMREISVHSPSYILLSTELYDGQGADWNYIHAESGKHVFFYSLNGMRILAKNYGYDVIVGKKFSVMYRPSKISKIKLFLVSSYIKNFYFYYKFSSARMLFSGNKKSMIDSDFISLKDRGYL</sequence>
<evidence type="ECO:0000313" key="1">
    <source>
        <dbReference type="EMBL" id="SEH32645.1"/>
    </source>
</evidence>
<keyword evidence="1" id="KW-0808">Transferase</keyword>